<dbReference type="eggNOG" id="COG4932">
    <property type="taxonomic scope" value="Bacteria"/>
</dbReference>
<evidence type="ECO:0000256" key="3">
    <source>
        <dbReference type="ARBA" id="ARBA00022729"/>
    </source>
</evidence>
<comment type="caution">
    <text evidence="7">The sequence shown here is derived from an EMBL/GenBank/DDBJ whole genome shotgun (WGS) entry which is preliminary data.</text>
</comment>
<feature type="compositionally biased region" description="Acidic residues" evidence="4">
    <location>
        <begin position="385"/>
        <end position="407"/>
    </location>
</feature>
<feature type="compositionally biased region" description="Polar residues" evidence="4">
    <location>
        <begin position="366"/>
        <end position="384"/>
    </location>
</feature>
<feature type="domain" description="SpaA-like prealbumin fold" evidence="6">
    <location>
        <begin position="798"/>
        <end position="875"/>
    </location>
</feature>
<evidence type="ECO:0000256" key="1">
    <source>
        <dbReference type="ARBA" id="ARBA00007257"/>
    </source>
</evidence>
<reference evidence="7" key="1">
    <citation type="submission" date="2009-07" db="EMBL/GenBank/DDBJ databases">
        <authorList>
            <person name="Weinstock G."/>
            <person name="Sodergren E."/>
            <person name="Clifton S."/>
            <person name="Fulton L."/>
            <person name="Fulton B."/>
            <person name="Courtney L."/>
            <person name="Fronick C."/>
            <person name="Harrison M."/>
            <person name="Strong C."/>
            <person name="Farmer C."/>
            <person name="Delahaunty K."/>
            <person name="Markovic C."/>
            <person name="Hall O."/>
            <person name="Minx P."/>
            <person name="Tomlinson C."/>
            <person name="Mitreva M."/>
            <person name="Nelson J."/>
            <person name="Hou S."/>
            <person name="Wollam A."/>
            <person name="Pepin K.H."/>
            <person name="Johnson M."/>
            <person name="Bhonagiri V."/>
            <person name="Nash W.E."/>
            <person name="Warren W."/>
            <person name="Chinwalla A."/>
            <person name="Mardis E.R."/>
            <person name="Wilson R.K."/>
        </authorList>
    </citation>
    <scope>NUCLEOTIDE SEQUENCE [LARGE SCALE GENOMIC DNA]</scope>
    <source>
        <strain evidence="7">DSM 14469</strain>
    </source>
</reference>
<keyword evidence="3" id="KW-0732">Signal</keyword>
<dbReference type="Gene3D" id="2.60.40.10">
    <property type="entry name" value="Immunoglobulins"/>
    <property type="match status" value="3"/>
</dbReference>
<organism evidence="7 8">
    <name type="scientific">Marvinbryantia formatexigens DSM 14469</name>
    <dbReference type="NCBI Taxonomy" id="478749"/>
    <lineage>
        <taxon>Bacteria</taxon>
        <taxon>Bacillati</taxon>
        <taxon>Bacillota</taxon>
        <taxon>Clostridia</taxon>
        <taxon>Lachnospirales</taxon>
        <taxon>Lachnospiraceae</taxon>
        <taxon>Marvinbryantia</taxon>
    </lineage>
</organism>
<keyword evidence="2" id="KW-0964">Secreted</keyword>
<dbReference type="AlphaFoldDB" id="C6LB10"/>
<feature type="compositionally biased region" description="Basic and acidic residues" evidence="4">
    <location>
        <begin position="144"/>
        <end position="177"/>
    </location>
</feature>
<sequence length="1184" mass="126081">MLSVVRKGQEPHQPVRNGIINDGRIRNGGWKIIMKKWGRKGAAMLLGAAMLFSNHIALAENVQEVQMEQAVEAQAETPAEAPAEKPTEAPVTEAPSEKPTEAPTEAPAEKPTEAPTEAPSEKPTEATMTEAPVEKPTEASTEAPAEKQTEAPTEKLTEAPTEKTTEKQTEKEAETKDEYTWKKGGISVTVKVPESITLPKNAVLEVQPVKADGDAYKKDIALVEKISQDSYFGAYQIYDIHFATAKGKKISLQEFEDASGLLPEELEVTVTFENPLFSGTDFQKERLTLFHIRSMTEKELAAGGTDGIDGWKAALLETKAAYTPAQDGVTSVKFKTDGFSDFVFAATGQEPETEMQTDTESEPGTEVQNGTENEAETEAQTVTESEPETEAQTDIESESGTESETESETAVPVETETNNMPTTLTSLDAGHWLTISLQHSGDVANADAQYAVAVRGMNNQSFDGVQVLDGNGAPLPKNSYNIENGTLTITGKAGMTVKLEGLAAGTYTVDAGGNHFADGADALTLELNQDYTSVYQTNGANKDGTVTGSQITENGPVSIEIREDAAEGSQATGNTLYNQNVVITNVYTTVKAKLTDKSGGKLPDGGTFRLTFSQSGKTWSKEYTMQNGEVTVKGLPIGLDGQLTSGEYRWTEISVPAGYVALAETPAAIKLAKPDAASPGAYTGTAEFATQPVQVQVLAKDASSGKESSYTDFPQNSVEMSVTEKGSKESIWSGKNGAVLTGRLEVGKTYTLKQTTRRSGYIISLASRDFTVQNTGKTQTAYTENRVTVVQAGAVLQSDTGKYLSGATMEIRDGSGKTVKSFTSGSRATKITGELDPGTYTLVQTKYPGGHYTKNTQVSFTVSEKTGTANAAISNVTTKISISRKAFDSVAKDESGKDLRYMLAGARLQILDSAGNVVDEWTSTGNAYLCEGKLNVGEEYTLVEVSTPEGYEPGNRGSFSTVIGKSVGTTTIKISDNGKITPSVTMQTGRTRGKIRVAKRVSYKGTAIKMNGTFYFALFTDAAKTQRSTEAGVKSVTLTDSDIYMTVDFDGLPAGTYYVGETDANGNLLTGNESSQKYDIKYFVGEQIILKAGGSAIAEVVNDFSTAPAGGYSNVSAKELQQSYEQEYAGYGGSQAAAAELAAGANGSAPVQTGDTTAIIPYVIAVLAALVLLAAAVFFKRRKK</sequence>
<feature type="region of interest" description="Disordered" evidence="4">
    <location>
        <begin position="69"/>
        <end position="177"/>
    </location>
</feature>
<gene>
    <name evidence="7" type="ORF">BRYFOR_05805</name>
</gene>
<dbReference type="STRING" id="168384.SAMN05660368_01285"/>
<feature type="compositionally biased region" description="Low complexity" evidence="4">
    <location>
        <begin position="69"/>
        <end position="81"/>
    </location>
</feature>
<feature type="compositionally biased region" description="Acidic residues" evidence="4">
    <location>
        <begin position="351"/>
        <end position="363"/>
    </location>
</feature>
<feature type="compositionally biased region" description="Low complexity" evidence="4">
    <location>
        <begin position="408"/>
        <end position="417"/>
    </location>
</feature>
<feature type="region of interest" description="Disordered" evidence="4">
    <location>
        <begin position="348"/>
        <end position="424"/>
    </location>
</feature>
<dbReference type="PANTHER" id="PTHR36108:SF13">
    <property type="entry name" value="COLOSSIN-B-RELATED"/>
    <property type="match status" value="1"/>
</dbReference>
<dbReference type="PANTHER" id="PTHR36108">
    <property type="entry name" value="COLOSSIN-B-RELATED"/>
    <property type="match status" value="1"/>
</dbReference>
<dbReference type="InterPro" id="IPR041033">
    <property type="entry name" value="SpaA_PFL_dom_1"/>
</dbReference>
<dbReference type="Pfam" id="PF17802">
    <property type="entry name" value="SpaA"/>
    <property type="match status" value="2"/>
</dbReference>
<evidence type="ECO:0000256" key="5">
    <source>
        <dbReference type="SAM" id="Phobius"/>
    </source>
</evidence>
<dbReference type="InterPro" id="IPR013783">
    <property type="entry name" value="Ig-like_fold"/>
</dbReference>
<protein>
    <submittedName>
        <fullName evidence="7">LPXTG-motif cell wall anchor domain protein</fullName>
    </submittedName>
</protein>
<feature type="domain" description="SpaA-like prealbumin fold" evidence="6">
    <location>
        <begin position="902"/>
        <end position="976"/>
    </location>
</feature>
<proteinExistence type="inferred from homology"/>
<feature type="region of interest" description="Disordered" evidence="4">
    <location>
        <begin position="1"/>
        <end position="20"/>
    </location>
</feature>
<comment type="similarity">
    <text evidence="1">Belongs to the serine-aspartate repeat-containing protein (SDr) family.</text>
</comment>
<dbReference type="EMBL" id="ACCL02000003">
    <property type="protein sequence ID" value="EET62141.1"/>
    <property type="molecule type" value="Genomic_DNA"/>
</dbReference>
<dbReference type="SUPFAM" id="SSF49478">
    <property type="entry name" value="Cna protein B-type domain"/>
    <property type="match status" value="1"/>
</dbReference>
<evidence type="ECO:0000256" key="2">
    <source>
        <dbReference type="ARBA" id="ARBA00022525"/>
    </source>
</evidence>
<feature type="transmembrane region" description="Helical" evidence="5">
    <location>
        <begin position="1159"/>
        <end position="1179"/>
    </location>
</feature>
<keyword evidence="5" id="KW-0812">Transmembrane</keyword>
<keyword evidence="5" id="KW-0472">Membrane</keyword>
<dbReference type="NCBIfam" id="TIGR01167">
    <property type="entry name" value="LPXTG_anchor"/>
    <property type="match status" value="1"/>
</dbReference>
<keyword evidence="8" id="KW-1185">Reference proteome</keyword>
<evidence type="ECO:0000259" key="6">
    <source>
        <dbReference type="Pfam" id="PF17802"/>
    </source>
</evidence>
<evidence type="ECO:0000313" key="8">
    <source>
        <dbReference type="Proteomes" id="UP000005561"/>
    </source>
</evidence>
<evidence type="ECO:0000256" key="4">
    <source>
        <dbReference type="SAM" id="MobiDB-lite"/>
    </source>
</evidence>
<accession>C6LB10</accession>
<keyword evidence="5" id="KW-1133">Transmembrane helix</keyword>
<name>C6LB10_9FIRM</name>
<dbReference type="Proteomes" id="UP000005561">
    <property type="component" value="Unassembled WGS sequence"/>
</dbReference>
<evidence type="ECO:0000313" key="7">
    <source>
        <dbReference type="EMBL" id="EET62141.1"/>
    </source>
</evidence>